<dbReference type="Proteomes" id="UP000000305">
    <property type="component" value="Unassembled WGS sequence"/>
</dbReference>
<gene>
    <name evidence="2" type="ORF">DAPPUDRAFT_94690</name>
</gene>
<accession>E9FSS3</accession>
<feature type="region of interest" description="Disordered" evidence="1">
    <location>
        <begin position="891"/>
        <end position="950"/>
    </location>
</feature>
<proteinExistence type="predicted"/>
<organism evidence="2 3">
    <name type="scientific">Daphnia pulex</name>
    <name type="common">Water flea</name>
    <dbReference type="NCBI Taxonomy" id="6669"/>
    <lineage>
        <taxon>Eukaryota</taxon>
        <taxon>Metazoa</taxon>
        <taxon>Ecdysozoa</taxon>
        <taxon>Arthropoda</taxon>
        <taxon>Crustacea</taxon>
        <taxon>Branchiopoda</taxon>
        <taxon>Diplostraca</taxon>
        <taxon>Cladocera</taxon>
        <taxon>Anomopoda</taxon>
        <taxon>Daphniidae</taxon>
        <taxon>Daphnia</taxon>
    </lineage>
</organism>
<dbReference type="EMBL" id="GL732524">
    <property type="protein sequence ID" value="EFX89248.1"/>
    <property type="molecule type" value="Genomic_DNA"/>
</dbReference>
<dbReference type="InParanoid" id="E9FSS3"/>
<name>E9FSS3_DAPPU</name>
<dbReference type="OrthoDB" id="6340848at2759"/>
<reference evidence="2 3" key="1">
    <citation type="journal article" date="2011" name="Science">
        <title>The ecoresponsive genome of Daphnia pulex.</title>
        <authorList>
            <person name="Colbourne J.K."/>
            <person name="Pfrender M.E."/>
            <person name="Gilbert D."/>
            <person name="Thomas W.K."/>
            <person name="Tucker A."/>
            <person name="Oakley T.H."/>
            <person name="Tokishita S."/>
            <person name="Aerts A."/>
            <person name="Arnold G.J."/>
            <person name="Basu M.K."/>
            <person name="Bauer D.J."/>
            <person name="Caceres C.E."/>
            <person name="Carmel L."/>
            <person name="Casola C."/>
            <person name="Choi J.H."/>
            <person name="Detter J.C."/>
            <person name="Dong Q."/>
            <person name="Dusheyko S."/>
            <person name="Eads B.D."/>
            <person name="Frohlich T."/>
            <person name="Geiler-Samerotte K.A."/>
            <person name="Gerlach D."/>
            <person name="Hatcher P."/>
            <person name="Jogdeo S."/>
            <person name="Krijgsveld J."/>
            <person name="Kriventseva E.V."/>
            <person name="Kultz D."/>
            <person name="Laforsch C."/>
            <person name="Lindquist E."/>
            <person name="Lopez J."/>
            <person name="Manak J.R."/>
            <person name="Muller J."/>
            <person name="Pangilinan J."/>
            <person name="Patwardhan R.P."/>
            <person name="Pitluck S."/>
            <person name="Pritham E.J."/>
            <person name="Rechtsteiner A."/>
            <person name="Rho M."/>
            <person name="Rogozin I.B."/>
            <person name="Sakarya O."/>
            <person name="Salamov A."/>
            <person name="Schaack S."/>
            <person name="Shapiro H."/>
            <person name="Shiga Y."/>
            <person name="Skalitzky C."/>
            <person name="Smith Z."/>
            <person name="Souvorov A."/>
            <person name="Sung W."/>
            <person name="Tang Z."/>
            <person name="Tsuchiya D."/>
            <person name="Tu H."/>
            <person name="Vos H."/>
            <person name="Wang M."/>
            <person name="Wolf Y.I."/>
            <person name="Yamagata H."/>
            <person name="Yamada T."/>
            <person name="Ye Y."/>
            <person name="Shaw J.R."/>
            <person name="Andrews J."/>
            <person name="Crease T.J."/>
            <person name="Tang H."/>
            <person name="Lucas S.M."/>
            <person name="Robertson H.M."/>
            <person name="Bork P."/>
            <person name="Koonin E.V."/>
            <person name="Zdobnov E.M."/>
            <person name="Grigoriev I.V."/>
            <person name="Lynch M."/>
            <person name="Boore J.L."/>
        </authorList>
    </citation>
    <scope>NUCLEOTIDE SEQUENCE [LARGE SCALE GENOMIC DNA]</scope>
</reference>
<keyword evidence="3" id="KW-1185">Reference proteome</keyword>
<dbReference type="KEGG" id="dpx:DAPPUDRAFT_94690"/>
<dbReference type="HOGENOM" id="CLU_309990_0_0_1"/>
<evidence type="ECO:0000313" key="2">
    <source>
        <dbReference type="EMBL" id="EFX89248.1"/>
    </source>
</evidence>
<sequence>MEKTFINPTFGCGDYQFKDLYSSTLKSMHEKCISMLRPTWTKTDVISQVDYQQFFKQQSDLETTLLEENYFQHAGSHRDDAEVTLNFALTPHRLDPNLNTEFTDNWDFNPEILSTKDLQIVKCEPFSGLICEESFPVNTLYEEAKHIACQPLQFDDPLKMNPSRLLPAISNENFPPQVCLSLANLKLNLKEISYPETPSCDYLLELASQVQDLNIVSDGEAKGSVLYNPVGGINLEVINSDEHAAESDQTSINIQRITLELPGFAVNSVHLMEEHLSTCLQILKDSNSPLIDDLLKESRSVIEPTTTRHYLLKLQEAIAKNNSDPGGKTNHGRILKNILPALLSLHGVNKSLDMFLNIDYEIAYGTLANFEKTHEAILKSDYKTLILQLLRLRPKRFDECHPKLVKLKELVLRQLSEDGNSKIWIRLYRHSNIIAERIERLLASVDVQCQVDPQIECPESEGSFLPSGNYPVFVAEQVSKSFPPSMLSLIIHYEWPLTSSVEMDRQFARITQKAIEISRPVRLGDAENIPDQQTCPVSMSCTGHLLDSSPFKEPEVDVADDSDGSEIFIEQQVESTANKEPLINSQDELLLHIHDAIPIEPPGESCFVSQLCDEESQEEEDFSNLSPIITDEIDRISVADIKVDNSSLDGSIEPLLPLVLSSHLATNAELMEAIEAEESFIIHECDYEFLGYISKYQPDVLLSANTALLIVHEQEKFEETRLRILTASFKCTKCWVIILAPGVISSSKPPVQWHSLAGLARFYEKKDRKKTETRFLLKPRIALNYHQVAFIIKDVALDEINQDIENKLQPLSTEAKLLLHIPQLNAVTAPLIAQHFDAKELVTLPVETLCNRIPTLRQTIKMLRYCHEMNNEEQESPVEDMEANSSFGHLKHAQPWDLETESLEECGSRQLPTPKKRAKLDSDHPEEMGTPLSVSQLRDMWRSPSPNQPV</sequence>
<protein>
    <submittedName>
        <fullName evidence="2">Uncharacterized protein</fullName>
    </submittedName>
</protein>
<evidence type="ECO:0000256" key="1">
    <source>
        <dbReference type="SAM" id="MobiDB-lite"/>
    </source>
</evidence>
<dbReference type="AlphaFoldDB" id="E9FSS3"/>
<evidence type="ECO:0000313" key="3">
    <source>
        <dbReference type="Proteomes" id="UP000000305"/>
    </source>
</evidence>